<gene>
    <name evidence="3" type="ORF">ACFQNF_00385</name>
</gene>
<evidence type="ECO:0000256" key="1">
    <source>
        <dbReference type="SAM" id="MobiDB-lite"/>
    </source>
</evidence>
<name>A0ABW2QX96_9NEIS</name>
<accession>A0ABW2QX96</accession>
<dbReference type="Pfam" id="PF18433">
    <property type="entry name" value="DUF5610"/>
    <property type="match status" value="1"/>
</dbReference>
<sequence>MINSVSQSNPVSSAASASKDIKESKETDKKPEINAASIRAQANQQILQASLQVSISSGDKPMQLLFRSAIDKINEVLQPEFGDDAIKNAMGQDNSPEGTAGRIVALSTGFYEAFAKQRPGQDPEKTAEEFTKVIRGGVEQGFKEAKEILKSLQVLDGTIASNVEKTYELVQKGLDDFLASKKVKA</sequence>
<evidence type="ECO:0000313" key="3">
    <source>
        <dbReference type="EMBL" id="MFC7418335.1"/>
    </source>
</evidence>
<organism evidence="3 4">
    <name type="scientific">Iodobacter arcticus</name>
    <dbReference type="NCBI Taxonomy" id="590593"/>
    <lineage>
        <taxon>Bacteria</taxon>
        <taxon>Pseudomonadati</taxon>
        <taxon>Pseudomonadota</taxon>
        <taxon>Betaproteobacteria</taxon>
        <taxon>Neisseriales</taxon>
        <taxon>Chitinibacteraceae</taxon>
        <taxon>Iodobacter</taxon>
    </lineage>
</organism>
<keyword evidence="4" id="KW-1185">Reference proteome</keyword>
<protein>
    <submittedName>
        <fullName evidence="3">DUF5610 domain-containing protein</fullName>
    </submittedName>
</protein>
<comment type="caution">
    <text evidence="3">The sequence shown here is derived from an EMBL/GenBank/DDBJ whole genome shotgun (WGS) entry which is preliminary data.</text>
</comment>
<proteinExistence type="predicted"/>
<feature type="region of interest" description="Disordered" evidence="1">
    <location>
        <begin position="1"/>
        <end position="37"/>
    </location>
</feature>
<feature type="compositionally biased region" description="Polar residues" evidence="1">
    <location>
        <begin position="1"/>
        <end position="16"/>
    </location>
</feature>
<dbReference type="Proteomes" id="UP001596473">
    <property type="component" value="Unassembled WGS sequence"/>
</dbReference>
<feature type="domain" description="DUF5610" evidence="2">
    <location>
        <begin position="60"/>
        <end position="177"/>
    </location>
</feature>
<reference evidence="4" key="1">
    <citation type="journal article" date="2019" name="Int. J. Syst. Evol. Microbiol.">
        <title>The Global Catalogue of Microorganisms (GCM) 10K type strain sequencing project: providing services to taxonomists for standard genome sequencing and annotation.</title>
        <authorList>
            <consortium name="The Broad Institute Genomics Platform"/>
            <consortium name="The Broad Institute Genome Sequencing Center for Infectious Disease"/>
            <person name="Wu L."/>
            <person name="Ma J."/>
        </authorList>
    </citation>
    <scope>NUCLEOTIDE SEQUENCE [LARGE SCALE GENOMIC DNA]</scope>
    <source>
        <strain evidence="4">CCUG 62945</strain>
    </source>
</reference>
<dbReference type="EMBL" id="JBHTBQ010000001">
    <property type="protein sequence ID" value="MFC7418335.1"/>
    <property type="molecule type" value="Genomic_DNA"/>
</dbReference>
<dbReference type="RefSeq" id="WP_380185259.1">
    <property type="nucleotide sequence ID" value="NZ_JBHTBQ010000001.1"/>
</dbReference>
<dbReference type="Gene3D" id="1.10.132.90">
    <property type="match status" value="1"/>
</dbReference>
<dbReference type="InterPro" id="IPR041651">
    <property type="entry name" value="DUF5610"/>
</dbReference>
<feature type="compositionally biased region" description="Basic and acidic residues" evidence="1">
    <location>
        <begin position="19"/>
        <end position="32"/>
    </location>
</feature>
<evidence type="ECO:0000259" key="2">
    <source>
        <dbReference type="Pfam" id="PF18433"/>
    </source>
</evidence>
<evidence type="ECO:0000313" key="4">
    <source>
        <dbReference type="Proteomes" id="UP001596473"/>
    </source>
</evidence>